<evidence type="ECO:0000313" key="2">
    <source>
        <dbReference type="EMBL" id="MDF6100530.1"/>
    </source>
</evidence>
<accession>A0ABT6BS83</accession>
<reference evidence="2" key="2">
    <citation type="submission" date="2022-01" db="EMBL/GenBank/DDBJ databases">
        <authorList>
            <person name="Sanchez-Suarez J."/>
            <person name="Villamil L."/>
            <person name="Diaz L.E."/>
        </authorList>
    </citation>
    <scope>NUCLEOTIDE SEQUENCE</scope>
    <source>
        <strain evidence="2">EUFUS-Z928</strain>
    </source>
</reference>
<dbReference type="EMBL" id="JAKJLQ010000003">
    <property type="protein sequence ID" value="MDF6100530.1"/>
    <property type="molecule type" value="Genomic_DNA"/>
</dbReference>
<protein>
    <recommendedName>
        <fullName evidence="1">DUF6973 domain-containing protein</fullName>
    </recommendedName>
</protein>
<comment type="caution">
    <text evidence="2">The sequence shown here is derived from an EMBL/GenBank/DDBJ whole genome shotgun (WGS) entry which is preliminary data.</text>
</comment>
<dbReference type="Proteomes" id="UP001152308">
    <property type="component" value="Unassembled WGS sequence"/>
</dbReference>
<dbReference type="RefSeq" id="WP_277242894.1">
    <property type="nucleotide sequence ID" value="NZ_JAKJLQ010000003.1"/>
</dbReference>
<feature type="domain" description="DUF6973" evidence="1">
    <location>
        <begin position="261"/>
        <end position="368"/>
    </location>
</feature>
<sequence>MSDGFAYTVEKVLAWDFGSAKTVSGRLTSKSADLRGTARAAATTFDGSLEYWRSDGGRDARESSNAHADAADRSATVIESLAGKFDSLLASMEGEIANVRSKKAEALGSEFELAVAGDGEVYSTKSNLEWLKTWKLAYQVKIVQKESLESYLTKEIRGSLRRIEEIDKVGSEGLRRILEKLPDSVKAGAAGHHSDPRLAEILREYQVDASKGGARLWPSGDLLDTIRRFDPTFKPTLMTPEEVTMLAEMGATPVTGWRAVYDFFQIQSKADAVATARHPNIKGEKNSLADGHGDAFRHAYWNALMTERFGEEWTERFATAHEGLGGNPAHRETMDLFNNEVGRRVATEHEGATPDELAALVDQAVSEGRTLVLDKDGEIEWSDEIAKHGTGIAMKTDIPLQAPGR</sequence>
<dbReference type="Pfam" id="PF22322">
    <property type="entry name" value="DUF6973"/>
    <property type="match status" value="1"/>
</dbReference>
<name>A0ABT6BS83_9ACTN</name>
<gene>
    <name evidence="2" type="ORF">L2299_05640</name>
</gene>
<evidence type="ECO:0000313" key="3">
    <source>
        <dbReference type="Proteomes" id="UP001152308"/>
    </source>
</evidence>
<dbReference type="InterPro" id="IPR054246">
    <property type="entry name" value="DUF6973"/>
</dbReference>
<evidence type="ECO:0000259" key="1">
    <source>
        <dbReference type="Pfam" id="PF22322"/>
    </source>
</evidence>
<organism evidence="2 3">
    <name type="scientific">Gordonia hongkongensis</name>
    <dbReference type="NCBI Taxonomy" id="1701090"/>
    <lineage>
        <taxon>Bacteria</taxon>
        <taxon>Bacillati</taxon>
        <taxon>Actinomycetota</taxon>
        <taxon>Actinomycetes</taxon>
        <taxon>Mycobacteriales</taxon>
        <taxon>Gordoniaceae</taxon>
        <taxon>Gordonia</taxon>
    </lineage>
</organism>
<reference evidence="2" key="1">
    <citation type="journal article" date="2022" name="Data Brief">
        <title>Draft genome sequence data of Gordonia hongkongensis strain EUFUS-Z928 isolated from the octocoral Eunicea fusca.</title>
        <authorList>
            <person name="Sanchez-Suarez J."/>
            <person name="Diaz L."/>
            <person name="Melo-Bolivar J."/>
            <person name="Villamil L."/>
        </authorList>
    </citation>
    <scope>NUCLEOTIDE SEQUENCE</scope>
    <source>
        <strain evidence="2">EUFUS-Z928</strain>
    </source>
</reference>
<proteinExistence type="predicted"/>
<keyword evidence="3" id="KW-1185">Reference proteome</keyword>